<evidence type="ECO:0000256" key="5">
    <source>
        <dbReference type="ARBA" id="ARBA00022679"/>
    </source>
</evidence>
<dbReference type="PANTHER" id="PTHR22749:SF6">
    <property type="entry name" value="RIBOFLAVIN KINASE"/>
    <property type="match status" value="1"/>
</dbReference>
<evidence type="ECO:0000256" key="6">
    <source>
        <dbReference type="ARBA" id="ARBA00022741"/>
    </source>
</evidence>
<protein>
    <recommendedName>
        <fullName evidence="2">riboflavin kinase</fullName>
        <ecNumber evidence="2">2.7.1.26</ecNumber>
    </recommendedName>
</protein>
<evidence type="ECO:0000256" key="7">
    <source>
        <dbReference type="ARBA" id="ARBA00022840"/>
    </source>
</evidence>
<evidence type="ECO:0000256" key="1">
    <source>
        <dbReference type="ARBA" id="ARBA00005201"/>
    </source>
</evidence>
<evidence type="ECO:0000313" key="10">
    <source>
        <dbReference type="EMBL" id="CAG6609550.1"/>
    </source>
</evidence>
<dbReference type="EMBL" id="HBUF01198041">
    <property type="protein sequence ID" value="CAG6660843.1"/>
    <property type="molecule type" value="Transcribed_RNA"/>
</dbReference>
<dbReference type="InterPro" id="IPR023468">
    <property type="entry name" value="Riboflavin_kinase"/>
</dbReference>
<dbReference type="EC" id="2.7.1.26" evidence="2"/>
<dbReference type="UniPathway" id="UPA00276">
    <property type="reaction ID" value="UER00406"/>
</dbReference>
<keyword evidence="7" id="KW-0067">ATP-binding</keyword>
<dbReference type="SUPFAM" id="SSF82114">
    <property type="entry name" value="Riboflavin kinase-like"/>
    <property type="match status" value="1"/>
</dbReference>
<dbReference type="EMBL" id="HBUF01198040">
    <property type="protein sequence ID" value="CAG6660842.1"/>
    <property type="molecule type" value="Transcribed_RNA"/>
</dbReference>
<name>A0A8D8PPX0_9HEMI</name>
<dbReference type="GO" id="GO:0008531">
    <property type="term" value="F:riboflavin kinase activity"/>
    <property type="evidence" value="ECO:0007669"/>
    <property type="project" value="UniProtKB-EC"/>
</dbReference>
<dbReference type="FunFam" id="2.40.30.30:FF:000005">
    <property type="entry name" value="Haloacid dehalogenase-like hydrolase domain-containing protein 1A"/>
    <property type="match status" value="1"/>
</dbReference>
<feature type="domain" description="Riboflavin kinase" evidence="9">
    <location>
        <begin position="16"/>
        <end position="147"/>
    </location>
</feature>
<dbReference type="GO" id="GO:0005739">
    <property type="term" value="C:mitochondrion"/>
    <property type="evidence" value="ECO:0007669"/>
    <property type="project" value="TreeGrafter"/>
</dbReference>
<dbReference type="AlphaFoldDB" id="A0A8D8PPX0"/>
<evidence type="ECO:0000256" key="3">
    <source>
        <dbReference type="ARBA" id="ARBA00022630"/>
    </source>
</evidence>
<keyword evidence="6" id="KW-0547">Nucleotide-binding</keyword>
<dbReference type="Pfam" id="PF01687">
    <property type="entry name" value="Flavokinase"/>
    <property type="match status" value="1"/>
</dbReference>
<dbReference type="EMBL" id="HBUF01015075">
    <property type="protein sequence ID" value="CAG6609550.1"/>
    <property type="molecule type" value="Transcribed_RNA"/>
</dbReference>
<sequence length="167" mass="18784">MSIETSNCVAKQNGVGNKFPYFTKGVIVKGFGRGSKELGIPTANMCNEAVKSLPENFDPGVYYGWAKLSNSPTVYKMVMSVGWNPFYKNKTKSMEVHIIHEFGCDLYDLTLSVCVLGYSRPELDFNSLEDLIKEIRNDIQTASDNLDNEDAQQYATHPYFKHDSKCS</sequence>
<organism evidence="10">
    <name type="scientific">Cacopsylla melanoneura</name>
    <dbReference type="NCBI Taxonomy" id="428564"/>
    <lineage>
        <taxon>Eukaryota</taxon>
        <taxon>Metazoa</taxon>
        <taxon>Ecdysozoa</taxon>
        <taxon>Arthropoda</taxon>
        <taxon>Hexapoda</taxon>
        <taxon>Insecta</taxon>
        <taxon>Pterygota</taxon>
        <taxon>Neoptera</taxon>
        <taxon>Paraneoptera</taxon>
        <taxon>Hemiptera</taxon>
        <taxon>Sternorrhyncha</taxon>
        <taxon>Psylloidea</taxon>
        <taxon>Psyllidae</taxon>
        <taxon>Psyllinae</taxon>
        <taxon>Cacopsylla</taxon>
    </lineage>
</organism>
<dbReference type="SMART" id="SM00904">
    <property type="entry name" value="Flavokinase"/>
    <property type="match status" value="1"/>
</dbReference>
<feature type="coiled-coil region" evidence="8">
    <location>
        <begin position="125"/>
        <end position="152"/>
    </location>
</feature>
<reference evidence="10" key="1">
    <citation type="submission" date="2021-05" db="EMBL/GenBank/DDBJ databases">
        <authorList>
            <person name="Alioto T."/>
            <person name="Alioto T."/>
            <person name="Gomez Garrido J."/>
        </authorList>
    </citation>
    <scope>NUCLEOTIDE SEQUENCE</scope>
</reference>
<dbReference type="InterPro" id="IPR023465">
    <property type="entry name" value="Riboflavin_kinase_dom_sf"/>
</dbReference>
<keyword evidence="5" id="KW-0808">Transferase</keyword>
<dbReference type="Gene3D" id="2.40.30.30">
    <property type="entry name" value="Riboflavin kinase-like"/>
    <property type="match status" value="1"/>
</dbReference>
<dbReference type="EMBL" id="HBUF01341433">
    <property type="protein sequence ID" value="CAG6704104.1"/>
    <property type="molecule type" value="Transcribed_RNA"/>
</dbReference>
<dbReference type="EMBL" id="HBUF01015076">
    <property type="protein sequence ID" value="CAG6609551.1"/>
    <property type="molecule type" value="Transcribed_RNA"/>
</dbReference>
<evidence type="ECO:0000256" key="8">
    <source>
        <dbReference type="SAM" id="Coils"/>
    </source>
</evidence>
<comment type="pathway">
    <text evidence="1">Cofactor biosynthesis; FMN biosynthesis; FMN from riboflavin (ATP route): step 1/1.</text>
</comment>
<proteinExistence type="predicted"/>
<keyword evidence="4" id="KW-0288">FMN</keyword>
<keyword evidence="10" id="KW-0418">Kinase</keyword>
<dbReference type="PANTHER" id="PTHR22749">
    <property type="entry name" value="RIBOFLAVIN KINASE/FMN ADENYLYLTRANSFERASE"/>
    <property type="match status" value="1"/>
</dbReference>
<evidence type="ECO:0000256" key="2">
    <source>
        <dbReference type="ARBA" id="ARBA00012105"/>
    </source>
</evidence>
<evidence type="ECO:0000256" key="4">
    <source>
        <dbReference type="ARBA" id="ARBA00022643"/>
    </source>
</evidence>
<dbReference type="GO" id="GO:0009398">
    <property type="term" value="P:FMN biosynthetic process"/>
    <property type="evidence" value="ECO:0007669"/>
    <property type="project" value="UniProtKB-UniPathway"/>
</dbReference>
<dbReference type="EMBL" id="HBUF01015074">
    <property type="protein sequence ID" value="CAG6609549.1"/>
    <property type="molecule type" value="Transcribed_RNA"/>
</dbReference>
<dbReference type="GO" id="GO:0005524">
    <property type="term" value="F:ATP binding"/>
    <property type="evidence" value="ECO:0007669"/>
    <property type="project" value="UniProtKB-KW"/>
</dbReference>
<dbReference type="GO" id="GO:0009231">
    <property type="term" value="P:riboflavin biosynthetic process"/>
    <property type="evidence" value="ECO:0007669"/>
    <property type="project" value="InterPro"/>
</dbReference>
<dbReference type="InterPro" id="IPR015865">
    <property type="entry name" value="Riboflavin_kinase_bac/euk"/>
</dbReference>
<evidence type="ECO:0000259" key="9">
    <source>
        <dbReference type="SMART" id="SM00904"/>
    </source>
</evidence>
<keyword evidence="8" id="KW-0175">Coiled coil</keyword>
<keyword evidence="3" id="KW-0285">Flavoprotein</keyword>
<accession>A0A8D8PPX0</accession>